<protein>
    <submittedName>
        <fullName evidence="1">Uncharacterized protein</fullName>
    </submittedName>
</protein>
<dbReference type="Proteomes" id="UP001056120">
    <property type="component" value="Linkage Group LG29"/>
</dbReference>
<gene>
    <name evidence="1" type="ORF">L1987_85059</name>
</gene>
<reference evidence="1 2" key="2">
    <citation type="journal article" date="2022" name="Mol. Ecol. Resour.">
        <title>The genomes of chicory, endive, great burdock and yacon provide insights into Asteraceae paleo-polyploidization history and plant inulin production.</title>
        <authorList>
            <person name="Fan W."/>
            <person name="Wang S."/>
            <person name="Wang H."/>
            <person name="Wang A."/>
            <person name="Jiang F."/>
            <person name="Liu H."/>
            <person name="Zhao H."/>
            <person name="Xu D."/>
            <person name="Zhang Y."/>
        </authorList>
    </citation>
    <scope>NUCLEOTIDE SEQUENCE [LARGE SCALE GENOMIC DNA]</scope>
    <source>
        <strain evidence="2">cv. Yunnan</strain>
        <tissue evidence="1">Leaves</tissue>
    </source>
</reference>
<sequence length="73" mass="8610">MKVNSVIGKKIFEGRHKGVDVFENKLEKELEHEYLDKFYDHMDDSTAYLPFNIVMLRSLLELKSCELEDSVED</sequence>
<organism evidence="1 2">
    <name type="scientific">Smallanthus sonchifolius</name>
    <dbReference type="NCBI Taxonomy" id="185202"/>
    <lineage>
        <taxon>Eukaryota</taxon>
        <taxon>Viridiplantae</taxon>
        <taxon>Streptophyta</taxon>
        <taxon>Embryophyta</taxon>
        <taxon>Tracheophyta</taxon>
        <taxon>Spermatophyta</taxon>
        <taxon>Magnoliopsida</taxon>
        <taxon>eudicotyledons</taxon>
        <taxon>Gunneridae</taxon>
        <taxon>Pentapetalae</taxon>
        <taxon>asterids</taxon>
        <taxon>campanulids</taxon>
        <taxon>Asterales</taxon>
        <taxon>Asteraceae</taxon>
        <taxon>Asteroideae</taxon>
        <taxon>Heliantheae alliance</taxon>
        <taxon>Millerieae</taxon>
        <taxon>Smallanthus</taxon>
    </lineage>
</organism>
<evidence type="ECO:0000313" key="2">
    <source>
        <dbReference type="Proteomes" id="UP001056120"/>
    </source>
</evidence>
<dbReference type="EMBL" id="CM042046">
    <property type="protein sequence ID" value="KAI3675469.1"/>
    <property type="molecule type" value="Genomic_DNA"/>
</dbReference>
<comment type="caution">
    <text evidence="1">The sequence shown here is derived from an EMBL/GenBank/DDBJ whole genome shotgun (WGS) entry which is preliminary data.</text>
</comment>
<accession>A0ACB8XX22</accession>
<name>A0ACB8XX22_9ASTR</name>
<evidence type="ECO:0000313" key="1">
    <source>
        <dbReference type="EMBL" id="KAI3675469.1"/>
    </source>
</evidence>
<reference evidence="2" key="1">
    <citation type="journal article" date="2022" name="Mol. Ecol. Resour.">
        <title>The genomes of chicory, endive, great burdock and yacon provide insights into Asteraceae palaeo-polyploidization history and plant inulin production.</title>
        <authorList>
            <person name="Fan W."/>
            <person name="Wang S."/>
            <person name="Wang H."/>
            <person name="Wang A."/>
            <person name="Jiang F."/>
            <person name="Liu H."/>
            <person name="Zhao H."/>
            <person name="Xu D."/>
            <person name="Zhang Y."/>
        </authorList>
    </citation>
    <scope>NUCLEOTIDE SEQUENCE [LARGE SCALE GENOMIC DNA]</scope>
    <source>
        <strain evidence="2">cv. Yunnan</strain>
    </source>
</reference>
<proteinExistence type="predicted"/>
<keyword evidence="2" id="KW-1185">Reference proteome</keyword>